<evidence type="ECO:0000256" key="7">
    <source>
        <dbReference type="ARBA" id="ARBA00022822"/>
    </source>
</evidence>
<gene>
    <name evidence="14" type="ORF">ACHAWU_000421</name>
</gene>
<dbReference type="InterPro" id="IPR011060">
    <property type="entry name" value="RibuloseP-bd_barrel"/>
</dbReference>
<reference evidence="14 15" key="1">
    <citation type="submission" date="2024-10" db="EMBL/GenBank/DDBJ databases">
        <title>Updated reference genomes for cyclostephanoid diatoms.</title>
        <authorList>
            <person name="Roberts W.R."/>
            <person name="Alverson A.J."/>
        </authorList>
    </citation>
    <scope>NUCLEOTIDE SEQUENCE [LARGE SCALE GENOMIC DNA]</scope>
    <source>
        <strain evidence="14 15">AJA232-27</strain>
    </source>
</reference>
<dbReference type="GO" id="GO:0004640">
    <property type="term" value="F:phosphoribosylanthranilate isomerase activity"/>
    <property type="evidence" value="ECO:0007669"/>
    <property type="project" value="UniProtKB-EC"/>
</dbReference>
<evidence type="ECO:0000256" key="6">
    <source>
        <dbReference type="ARBA" id="ARBA00022605"/>
    </source>
</evidence>
<comment type="pathway">
    <text evidence="4">Amino-acid biosynthesis; L-tryptophan biosynthesis; L-tryptophan from chorismate: step 4/5.</text>
</comment>
<dbReference type="AlphaFoldDB" id="A0ABD3M1A1"/>
<dbReference type="Pfam" id="PF00218">
    <property type="entry name" value="IGPS"/>
    <property type="match status" value="1"/>
</dbReference>
<dbReference type="GO" id="GO:0004425">
    <property type="term" value="F:indole-3-glycerol-phosphate synthase activity"/>
    <property type="evidence" value="ECO:0007669"/>
    <property type="project" value="UniProtKB-EC"/>
</dbReference>
<organism evidence="14 15">
    <name type="scientific">Discostella pseudostelligera</name>
    <dbReference type="NCBI Taxonomy" id="259834"/>
    <lineage>
        <taxon>Eukaryota</taxon>
        <taxon>Sar</taxon>
        <taxon>Stramenopiles</taxon>
        <taxon>Ochrophyta</taxon>
        <taxon>Bacillariophyta</taxon>
        <taxon>Coscinodiscophyceae</taxon>
        <taxon>Thalassiosirophycidae</taxon>
        <taxon>Stephanodiscales</taxon>
        <taxon>Stephanodiscaceae</taxon>
        <taxon>Discostella</taxon>
    </lineage>
</organism>
<evidence type="ECO:0008006" key="16">
    <source>
        <dbReference type="Google" id="ProtNLM"/>
    </source>
</evidence>
<keyword evidence="9" id="KW-0413">Isomerase</keyword>
<dbReference type="Proteomes" id="UP001530293">
    <property type="component" value="Unassembled WGS sequence"/>
</dbReference>
<dbReference type="HAMAP" id="MF_00135">
    <property type="entry name" value="PRAI"/>
    <property type="match status" value="1"/>
</dbReference>
<proteinExistence type="inferred from homology"/>
<evidence type="ECO:0000256" key="3">
    <source>
        <dbReference type="ARBA" id="ARBA00004664"/>
    </source>
</evidence>
<dbReference type="CDD" id="cd00405">
    <property type="entry name" value="PRAI"/>
    <property type="match status" value="1"/>
</dbReference>
<dbReference type="PANTHER" id="PTHR42894">
    <property type="entry name" value="N-(5'-PHOSPHORIBOSYL)ANTHRANILATE ISOMERASE"/>
    <property type="match status" value="1"/>
</dbReference>
<dbReference type="SUPFAM" id="SSF51366">
    <property type="entry name" value="Ribulose-phoshate binding barrel"/>
    <property type="match status" value="2"/>
</dbReference>
<dbReference type="Pfam" id="PF00697">
    <property type="entry name" value="PRAI"/>
    <property type="match status" value="1"/>
</dbReference>
<comment type="catalytic activity">
    <reaction evidence="2">
        <text>1-(2-carboxyphenylamino)-1-deoxy-D-ribulose 5-phosphate + H(+) = (1S,2R)-1-C-(indol-3-yl)glycerol 3-phosphate + CO2 + H2O</text>
        <dbReference type="Rhea" id="RHEA:23476"/>
        <dbReference type="ChEBI" id="CHEBI:15377"/>
        <dbReference type="ChEBI" id="CHEBI:15378"/>
        <dbReference type="ChEBI" id="CHEBI:16526"/>
        <dbReference type="ChEBI" id="CHEBI:58613"/>
        <dbReference type="ChEBI" id="CHEBI:58866"/>
        <dbReference type="EC" id="4.1.1.48"/>
    </reaction>
</comment>
<dbReference type="PANTHER" id="PTHR42894:SF1">
    <property type="entry name" value="N-(5'-PHOSPHORIBOSYL)ANTHRANILATE ISOMERASE"/>
    <property type="match status" value="1"/>
</dbReference>
<evidence type="ECO:0000256" key="9">
    <source>
        <dbReference type="ARBA" id="ARBA00023235"/>
    </source>
</evidence>
<keyword evidence="7" id="KW-0822">Tryptophan biosynthesis</keyword>
<name>A0ABD3M1A1_9STRA</name>
<keyword evidence="10" id="KW-0456">Lyase</keyword>
<evidence type="ECO:0000313" key="15">
    <source>
        <dbReference type="Proteomes" id="UP001530293"/>
    </source>
</evidence>
<feature type="domain" description="N-(5'phosphoribosyl) anthranilate isomerase (PRAI)" evidence="13">
    <location>
        <begin position="454"/>
        <end position="639"/>
    </location>
</feature>
<evidence type="ECO:0000259" key="12">
    <source>
        <dbReference type="Pfam" id="PF00218"/>
    </source>
</evidence>
<evidence type="ECO:0000259" key="13">
    <source>
        <dbReference type="Pfam" id="PF00697"/>
    </source>
</evidence>
<keyword evidence="11" id="KW-0511">Multifunctional enzyme</keyword>
<dbReference type="Gene3D" id="3.20.20.70">
    <property type="entry name" value="Aldolase class I"/>
    <property type="match status" value="2"/>
</dbReference>
<keyword evidence="6" id="KW-0028">Amino-acid biosynthesis</keyword>
<evidence type="ECO:0000256" key="10">
    <source>
        <dbReference type="ARBA" id="ARBA00023239"/>
    </source>
</evidence>
<accession>A0ABD3M1A1</accession>
<dbReference type="EMBL" id="JALLBG020000254">
    <property type="protein sequence ID" value="KAL3757780.1"/>
    <property type="molecule type" value="Genomic_DNA"/>
</dbReference>
<comment type="catalytic activity">
    <reaction evidence="1">
        <text>N-(5-phospho-beta-D-ribosyl)anthranilate = 1-(2-carboxyphenylamino)-1-deoxy-D-ribulose 5-phosphate</text>
        <dbReference type="Rhea" id="RHEA:21540"/>
        <dbReference type="ChEBI" id="CHEBI:18277"/>
        <dbReference type="ChEBI" id="CHEBI:58613"/>
        <dbReference type="EC" id="5.3.1.24"/>
    </reaction>
</comment>
<protein>
    <recommendedName>
        <fullName evidence="16">Indole-3-glycerol phosphate synthase</fullName>
    </recommendedName>
</protein>
<comment type="caution">
    <text evidence="14">The sequence shown here is derived from an EMBL/GenBank/DDBJ whole genome shotgun (WGS) entry which is preliminary data.</text>
</comment>
<keyword evidence="15" id="KW-1185">Reference proteome</keyword>
<evidence type="ECO:0000256" key="2">
    <source>
        <dbReference type="ARBA" id="ARBA00001633"/>
    </source>
</evidence>
<evidence type="ECO:0000256" key="8">
    <source>
        <dbReference type="ARBA" id="ARBA00023141"/>
    </source>
</evidence>
<evidence type="ECO:0000256" key="5">
    <source>
        <dbReference type="ARBA" id="ARBA00007571"/>
    </source>
</evidence>
<comment type="pathway">
    <text evidence="3">Amino-acid biosynthesis; L-tryptophan biosynthesis; L-tryptophan from chorismate: step 3/5.</text>
</comment>
<dbReference type="CDD" id="cd00331">
    <property type="entry name" value="IGPS"/>
    <property type="match status" value="1"/>
</dbReference>
<feature type="domain" description="Indole-3-glycerol phosphate synthase" evidence="12">
    <location>
        <begin position="62"/>
        <end position="353"/>
    </location>
</feature>
<dbReference type="InterPro" id="IPR001240">
    <property type="entry name" value="PRAI_dom"/>
</dbReference>
<evidence type="ECO:0000256" key="11">
    <source>
        <dbReference type="ARBA" id="ARBA00023268"/>
    </source>
</evidence>
<dbReference type="InterPro" id="IPR013798">
    <property type="entry name" value="Indole-3-glycerol_P_synth_dom"/>
</dbReference>
<evidence type="ECO:0000256" key="4">
    <source>
        <dbReference type="ARBA" id="ARBA00004696"/>
    </source>
</evidence>
<dbReference type="InterPro" id="IPR044643">
    <property type="entry name" value="TrpF_fam"/>
</dbReference>
<keyword evidence="8" id="KW-0057">Aromatic amino acid biosynthesis</keyword>
<comment type="similarity">
    <text evidence="5">Belongs to the TrpF family.</text>
</comment>
<dbReference type="InterPro" id="IPR013785">
    <property type="entry name" value="Aldolase_TIM"/>
</dbReference>
<sequence>MDRPQYSDEQLRTALNNFYHGGTAATADGAPSSIDACCNHIYGYNNPNHELSMLQKITATTILDYESKLLNQDQPPPSIDELLQQAKIFHDTHGPIVPFQQIIQDCTPSMALAAEFKRASPSKGDIASHPLDAGEQACLYYGAGACVISVLTEGRWFKGSLDDLRSARLQTTAAANANVSSSSYHRRPAILRKDFITSPYQIAEAAAYGADTILLIVATTPSHILRELITFARETCHMEPLVEVHAIVELDVALEAGARVIGVNNRNLHTFQLDLGQTEKIAMELTKRGLSFHHDDNSSTTSSGGDSHRISLCALSGMSSAQDVDRYRKVGVGMCLIGESLMRASDPPLAIRGLCLDPKDYEGLYSLNGGGGGGSGAYTGGTKIIKVCGITNPTDALVACRAGANLIGVIFAEKSKRKVSIDQATEIVNAVRKFGERSDRVAIQLEEEANTSALSTLIRKARALEQASRVPLVVGVFQNQPLDAIKDIVEQCGLDMVQLHGSEGMAAANSKNFGVPALRVVDIELGCHAGGEGEKQILSSSDKASAILNKVTSDPMAILLDTSIKGEASGGGTGMTFDWTIAEAMQNMGVPVIIAGGLTPENIASAVGNVRPWGVDVAGGVEVIASPGVKDHEKVEQFVGGAKLAAVEASKGF</sequence>
<evidence type="ECO:0000256" key="1">
    <source>
        <dbReference type="ARBA" id="ARBA00001164"/>
    </source>
</evidence>
<dbReference type="GO" id="GO:0000162">
    <property type="term" value="P:L-tryptophan biosynthetic process"/>
    <property type="evidence" value="ECO:0007669"/>
    <property type="project" value="UniProtKB-KW"/>
</dbReference>
<evidence type="ECO:0000313" key="14">
    <source>
        <dbReference type="EMBL" id="KAL3757780.1"/>
    </source>
</evidence>